<dbReference type="Proteomes" id="UP000010523">
    <property type="component" value="Unassembled WGS sequence"/>
</dbReference>
<dbReference type="PATRIC" id="fig|997296.3.peg.2735"/>
<comment type="caution">
    <text evidence="1">The sequence shown here is derived from an EMBL/GenBank/DDBJ whole genome shotgun (WGS) entry which is preliminary data.</text>
</comment>
<dbReference type="eggNOG" id="COG3577">
    <property type="taxonomic scope" value="Bacteria"/>
</dbReference>
<gene>
    <name evidence="1" type="ORF">PB1_12949</name>
</gene>
<accession>I3DW45</accession>
<dbReference type="Pfam" id="PF13650">
    <property type="entry name" value="Asp_protease_2"/>
    <property type="match status" value="1"/>
</dbReference>
<keyword evidence="2" id="KW-1185">Reference proteome</keyword>
<sequence>MKLFYENGLILTSVELRFKGKTRWIDSVAIDTGASLSILVVDKVDDIGIYFEPGDKLVSIVGIGGEEYCFSKKIDAIKLGDKSFSNVCIDFGNLNGFDINGFV</sequence>
<evidence type="ECO:0008006" key="3">
    <source>
        <dbReference type="Google" id="ProtNLM"/>
    </source>
</evidence>
<proteinExistence type="predicted"/>
<dbReference type="AlphaFoldDB" id="I3DW45"/>
<evidence type="ECO:0000313" key="1">
    <source>
        <dbReference type="EMBL" id="EIJ78466.1"/>
    </source>
</evidence>
<dbReference type="RefSeq" id="WP_004436938.1">
    <property type="nucleotide sequence ID" value="NZ_AFEU01000003.1"/>
</dbReference>
<name>I3DW45_BACMT</name>
<organism evidence="1 2">
    <name type="scientific">Bacillus methanolicus PB1</name>
    <dbReference type="NCBI Taxonomy" id="997296"/>
    <lineage>
        <taxon>Bacteria</taxon>
        <taxon>Bacillati</taxon>
        <taxon>Bacillota</taxon>
        <taxon>Bacilli</taxon>
        <taxon>Bacillales</taxon>
        <taxon>Bacillaceae</taxon>
        <taxon>Bacillus</taxon>
    </lineage>
</organism>
<evidence type="ECO:0000313" key="2">
    <source>
        <dbReference type="Proteomes" id="UP000010523"/>
    </source>
</evidence>
<reference evidence="1 2" key="1">
    <citation type="journal article" date="2012" name="Appl. Environ. Microbiol.">
        <title>Genome Sequence of Thermotolerant Bacillus methanolicus: Features and Regulation Related to Methylotrophy and Production of L-Lysine and L-Glutamate from Methanol.</title>
        <authorList>
            <person name="Heggeset T.M."/>
            <person name="Krog A."/>
            <person name="Balzer S."/>
            <person name="Wentzel A."/>
            <person name="Ellingsen T.E."/>
            <person name="Brautaset T."/>
        </authorList>
    </citation>
    <scope>NUCLEOTIDE SEQUENCE [LARGE SCALE GENOMIC DNA]</scope>
    <source>
        <strain evidence="1 2">PB1</strain>
    </source>
</reference>
<dbReference type="EMBL" id="AFEU01000003">
    <property type="protein sequence ID" value="EIJ78466.1"/>
    <property type="molecule type" value="Genomic_DNA"/>
</dbReference>
<protein>
    <recommendedName>
        <fullName evidence="3">Peptidase A2 domain-containing protein</fullName>
    </recommendedName>
</protein>